<protein>
    <recommendedName>
        <fullName evidence="1">NAC domain-containing protein</fullName>
    </recommendedName>
</protein>
<accession>A0AAW2BN82</accession>
<comment type="caution">
    <text evidence="2">The sequence shown here is derived from an EMBL/GenBank/DDBJ whole genome shotgun (WGS) entry which is preliminary data.</text>
</comment>
<dbReference type="GO" id="GO:0006355">
    <property type="term" value="P:regulation of DNA-templated transcription"/>
    <property type="evidence" value="ECO:0007669"/>
    <property type="project" value="InterPro"/>
</dbReference>
<dbReference type="AlphaFoldDB" id="A0AAW2BN82"/>
<name>A0AAW2BN82_9ROSI</name>
<gene>
    <name evidence="2" type="ORF">SO802_032362</name>
</gene>
<dbReference type="GO" id="GO:0003677">
    <property type="term" value="F:DNA binding"/>
    <property type="evidence" value="ECO:0007669"/>
    <property type="project" value="InterPro"/>
</dbReference>
<sequence length="152" mass="17502">MLSFKAKDLHSGKFNKTNWIMHEFSLANQEFVRINTILCVIYKQNKGSGLVCEEANGRGLKRDFYSTIAAEEFSYFNIATAMMSLEPRKRLHLELKPKLKLEMASAIDEEFGQEDAQTQEHRKRRLDAGADAKAYTDEEFAAWIADPMHIPR</sequence>
<feature type="domain" description="NAC" evidence="1">
    <location>
        <begin position="1"/>
        <end position="44"/>
    </location>
</feature>
<keyword evidence="3" id="KW-1185">Reference proteome</keyword>
<evidence type="ECO:0000259" key="1">
    <source>
        <dbReference type="PROSITE" id="PS51005"/>
    </source>
</evidence>
<organism evidence="2 3">
    <name type="scientific">Lithocarpus litseifolius</name>
    <dbReference type="NCBI Taxonomy" id="425828"/>
    <lineage>
        <taxon>Eukaryota</taxon>
        <taxon>Viridiplantae</taxon>
        <taxon>Streptophyta</taxon>
        <taxon>Embryophyta</taxon>
        <taxon>Tracheophyta</taxon>
        <taxon>Spermatophyta</taxon>
        <taxon>Magnoliopsida</taxon>
        <taxon>eudicotyledons</taxon>
        <taxon>Gunneridae</taxon>
        <taxon>Pentapetalae</taxon>
        <taxon>rosids</taxon>
        <taxon>fabids</taxon>
        <taxon>Fagales</taxon>
        <taxon>Fagaceae</taxon>
        <taxon>Lithocarpus</taxon>
    </lineage>
</organism>
<proteinExistence type="predicted"/>
<dbReference type="PROSITE" id="PS51005">
    <property type="entry name" value="NAC"/>
    <property type="match status" value="1"/>
</dbReference>
<dbReference type="Proteomes" id="UP001459277">
    <property type="component" value="Unassembled WGS sequence"/>
</dbReference>
<evidence type="ECO:0000313" key="3">
    <source>
        <dbReference type="Proteomes" id="UP001459277"/>
    </source>
</evidence>
<dbReference type="EMBL" id="JAZDWU010000011">
    <property type="protein sequence ID" value="KAK9987411.1"/>
    <property type="molecule type" value="Genomic_DNA"/>
</dbReference>
<reference evidence="2 3" key="1">
    <citation type="submission" date="2024-01" db="EMBL/GenBank/DDBJ databases">
        <title>A telomere-to-telomere, gap-free genome of sweet tea (Lithocarpus litseifolius).</title>
        <authorList>
            <person name="Zhou J."/>
        </authorList>
    </citation>
    <scope>NUCLEOTIDE SEQUENCE [LARGE SCALE GENOMIC DNA]</scope>
    <source>
        <strain evidence="2">Zhou-2022a</strain>
        <tissue evidence="2">Leaf</tissue>
    </source>
</reference>
<evidence type="ECO:0000313" key="2">
    <source>
        <dbReference type="EMBL" id="KAK9987411.1"/>
    </source>
</evidence>
<dbReference type="InterPro" id="IPR003441">
    <property type="entry name" value="NAC-dom"/>
</dbReference>